<dbReference type="eggNOG" id="ENOG502TI9K">
    <property type="taxonomic scope" value="Eukaryota"/>
</dbReference>
<dbReference type="PANTHER" id="PTHR21453">
    <property type="entry name" value="DUF19 DOMAIN-CONTAINING PROTEIN-RELATED-RELATED"/>
    <property type="match status" value="1"/>
</dbReference>
<evidence type="ECO:0000313" key="3">
    <source>
        <dbReference type="EMBL" id="EGT31078.1"/>
    </source>
</evidence>
<feature type="domain" description="T20D4.11-like" evidence="2">
    <location>
        <begin position="23"/>
        <end position="178"/>
    </location>
</feature>
<dbReference type="AlphaFoldDB" id="G0MA10"/>
<evidence type="ECO:0000259" key="2">
    <source>
        <dbReference type="Pfam" id="PF01579"/>
    </source>
</evidence>
<feature type="chain" id="PRO_5003403612" description="T20D4.11-like domain-containing protein" evidence="1">
    <location>
        <begin position="19"/>
        <end position="180"/>
    </location>
</feature>
<sequence length="180" mass="20461">MKILLILVSSTVIFTVNGVPTTVTKNEKCLKKLENLTDTMSALELRNNENIEIVNNACDDFQDCSKTLKRGATLKAIQAIGKITSLCDIVHYLSIDFLDCDDKLTAKNSTCSQDWNPFPDEIEGDSKESERIQLEACKNFFGNDGCLEKEIKELCDEKTWDRFKENYLTLNKLLEICDFD</sequence>
<dbReference type="HOGENOM" id="CLU_078890_3_0_1"/>
<gene>
    <name evidence="3" type="ORF">CAEBREN_11417</name>
</gene>
<keyword evidence="4" id="KW-1185">Reference proteome</keyword>
<dbReference type="PANTHER" id="PTHR21453:SF7">
    <property type="entry name" value="DUF19 DOMAIN-CONTAINING PROTEIN"/>
    <property type="match status" value="1"/>
</dbReference>
<dbReference type="EMBL" id="GL379787">
    <property type="protein sequence ID" value="EGT31078.1"/>
    <property type="molecule type" value="Genomic_DNA"/>
</dbReference>
<organism evidence="4">
    <name type="scientific">Caenorhabditis brenneri</name>
    <name type="common">Nematode worm</name>
    <dbReference type="NCBI Taxonomy" id="135651"/>
    <lineage>
        <taxon>Eukaryota</taxon>
        <taxon>Metazoa</taxon>
        <taxon>Ecdysozoa</taxon>
        <taxon>Nematoda</taxon>
        <taxon>Chromadorea</taxon>
        <taxon>Rhabditida</taxon>
        <taxon>Rhabditina</taxon>
        <taxon>Rhabditomorpha</taxon>
        <taxon>Rhabditoidea</taxon>
        <taxon>Rhabditidae</taxon>
        <taxon>Peloderinae</taxon>
        <taxon>Caenorhabditis</taxon>
    </lineage>
</organism>
<evidence type="ECO:0000313" key="4">
    <source>
        <dbReference type="Proteomes" id="UP000008068"/>
    </source>
</evidence>
<keyword evidence="1" id="KW-0732">Signal</keyword>
<evidence type="ECO:0000256" key="1">
    <source>
        <dbReference type="SAM" id="SignalP"/>
    </source>
</evidence>
<feature type="signal peptide" evidence="1">
    <location>
        <begin position="1"/>
        <end position="18"/>
    </location>
</feature>
<dbReference type="OrthoDB" id="5835962at2759"/>
<proteinExistence type="predicted"/>
<dbReference type="InterPro" id="IPR002542">
    <property type="entry name" value="T20D4.11-like_dom"/>
</dbReference>
<protein>
    <recommendedName>
        <fullName evidence="2">T20D4.11-like domain-containing protein</fullName>
    </recommendedName>
</protein>
<dbReference type="PIRSF" id="PIRSF015697">
    <property type="entry name" value="UCP015697"/>
    <property type="match status" value="1"/>
</dbReference>
<dbReference type="Proteomes" id="UP000008068">
    <property type="component" value="Unassembled WGS sequence"/>
</dbReference>
<dbReference type="InterPro" id="IPR016638">
    <property type="entry name" value="UPF0376"/>
</dbReference>
<dbReference type="InParanoid" id="G0MA10"/>
<dbReference type="OMA" id="EVTENCG"/>
<accession>G0MA10</accession>
<name>G0MA10_CAEBE</name>
<reference evidence="4" key="1">
    <citation type="submission" date="2011-07" db="EMBL/GenBank/DDBJ databases">
        <authorList>
            <consortium name="Caenorhabditis brenneri Sequencing and Analysis Consortium"/>
            <person name="Wilson R.K."/>
        </authorList>
    </citation>
    <scope>NUCLEOTIDE SEQUENCE [LARGE SCALE GENOMIC DNA]</scope>
    <source>
        <strain evidence="4">PB2801</strain>
    </source>
</reference>
<dbReference type="Pfam" id="PF01579">
    <property type="entry name" value="DUF19"/>
    <property type="match status" value="1"/>
</dbReference>